<keyword evidence="2" id="KW-0812">Transmembrane</keyword>
<protein>
    <submittedName>
        <fullName evidence="3">Uncharacterized protein</fullName>
    </submittedName>
</protein>
<organism evidence="3 4">
    <name type="scientific">Tumebacillus avium</name>
    <dbReference type="NCBI Taxonomy" id="1903704"/>
    <lineage>
        <taxon>Bacteria</taxon>
        <taxon>Bacillati</taxon>
        <taxon>Bacillota</taxon>
        <taxon>Bacilli</taxon>
        <taxon>Bacillales</taxon>
        <taxon>Alicyclobacillaceae</taxon>
        <taxon>Tumebacillus</taxon>
    </lineage>
</organism>
<name>A0A1Y0IRT8_9BACL</name>
<dbReference type="KEGG" id="tum:CBW65_19765"/>
<gene>
    <name evidence="3" type="ORF">CBW65_19765</name>
</gene>
<keyword evidence="2" id="KW-0472">Membrane</keyword>
<accession>A0A1Y0IRT8</accession>
<dbReference type="EMBL" id="CP021434">
    <property type="protein sequence ID" value="ARU62970.1"/>
    <property type="molecule type" value="Genomic_DNA"/>
</dbReference>
<dbReference type="OrthoDB" id="2381371at2"/>
<evidence type="ECO:0000256" key="1">
    <source>
        <dbReference type="SAM" id="MobiDB-lite"/>
    </source>
</evidence>
<dbReference type="RefSeq" id="WP_087458321.1">
    <property type="nucleotide sequence ID" value="NZ_CP021434.1"/>
</dbReference>
<feature type="region of interest" description="Disordered" evidence="1">
    <location>
        <begin position="126"/>
        <end position="156"/>
    </location>
</feature>
<dbReference type="Proteomes" id="UP000195437">
    <property type="component" value="Chromosome"/>
</dbReference>
<evidence type="ECO:0000313" key="4">
    <source>
        <dbReference type="Proteomes" id="UP000195437"/>
    </source>
</evidence>
<evidence type="ECO:0000256" key="2">
    <source>
        <dbReference type="SAM" id="Phobius"/>
    </source>
</evidence>
<proteinExistence type="predicted"/>
<evidence type="ECO:0000313" key="3">
    <source>
        <dbReference type="EMBL" id="ARU62970.1"/>
    </source>
</evidence>
<keyword evidence="4" id="KW-1185">Reference proteome</keyword>
<reference evidence="4" key="1">
    <citation type="submission" date="2017-05" db="EMBL/GenBank/DDBJ databases">
        <authorList>
            <person name="Sung H."/>
        </authorList>
    </citation>
    <scope>NUCLEOTIDE SEQUENCE [LARGE SCALE GENOMIC DNA]</scope>
    <source>
        <strain evidence="4">AR23208</strain>
    </source>
</reference>
<keyword evidence="2" id="KW-1133">Transmembrane helix</keyword>
<dbReference type="AlphaFoldDB" id="A0A1Y0IRT8"/>
<feature type="transmembrane region" description="Helical" evidence="2">
    <location>
        <begin position="80"/>
        <end position="98"/>
    </location>
</feature>
<feature type="compositionally biased region" description="Basic and acidic residues" evidence="1">
    <location>
        <begin position="145"/>
        <end position="156"/>
    </location>
</feature>
<sequence>MKSTETRPAVMDGYYRAHEGIVNELYHYYRGKSKDELWLIRAELTRRQHMLGNIPLLASTMPIVFLIFGAQVNKYFPHDSLRWMIVALASILVIVWSINHHFRQKGRVHLDLLLVEEIMKERSQNADSAVQLEEARNSGAWPHPAMERMEHSEHKH</sequence>
<feature type="transmembrane region" description="Helical" evidence="2">
    <location>
        <begin position="50"/>
        <end position="68"/>
    </location>
</feature>